<dbReference type="KEGG" id="xcn:J169_04305"/>
<dbReference type="Gene3D" id="1.10.1740.10">
    <property type="match status" value="1"/>
</dbReference>
<dbReference type="KEGG" id="xcf:J172_04298"/>
<feature type="domain" description="RNA polymerase sigma-70 region 2" evidence="5">
    <location>
        <begin position="37"/>
        <end position="103"/>
    </location>
</feature>
<keyword evidence="2" id="KW-0805">Transcription regulation</keyword>
<dbReference type="InterPro" id="IPR039425">
    <property type="entry name" value="RNA_pol_sigma-70-like"/>
</dbReference>
<evidence type="ECO:0000259" key="6">
    <source>
        <dbReference type="Pfam" id="PF08281"/>
    </source>
</evidence>
<dbReference type="InterPro" id="IPR036388">
    <property type="entry name" value="WH-like_DNA-bd_sf"/>
</dbReference>
<sequence>MGSNRVTATSYDAASLRPCNRPEVGVSAHPKRAWARLFTEHGPVLRGFFVRRGANEDAEDLVQETYLRLLRAHQQPGQAIANPEAYLYTVAVNLAREQAARRRQAPLRIEDMEQFAQRLVAGDDVEDSAQRQQRQQRLQTVLAGLPERVRAVLVMQYRDGLSYKQIAERLGVSSHMVKKYVVRGLSACRSALADEGAQWW</sequence>
<gene>
    <name evidence="7" type="ORF">XAC3562_900038</name>
</gene>
<dbReference type="GO" id="GO:0016987">
    <property type="term" value="F:sigma factor activity"/>
    <property type="evidence" value="ECO:0007669"/>
    <property type="project" value="UniProtKB-KW"/>
</dbReference>
<proteinExistence type="inferred from homology"/>
<protein>
    <submittedName>
        <fullName evidence="7">ECF sigma factor</fullName>
    </submittedName>
</protein>
<dbReference type="KEGG" id="xcm:J164_04258"/>
<dbReference type="KEGG" id="xcu:J159_04257"/>
<dbReference type="InterPro" id="IPR013249">
    <property type="entry name" value="RNA_pol_sigma70_r4_t2"/>
</dbReference>
<evidence type="ECO:0000256" key="3">
    <source>
        <dbReference type="ARBA" id="ARBA00023082"/>
    </source>
</evidence>
<evidence type="ECO:0000256" key="1">
    <source>
        <dbReference type="ARBA" id="ARBA00010641"/>
    </source>
</evidence>
<dbReference type="InterPro" id="IPR014284">
    <property type="entry name" value="RNA_pol_sigma-70_dom"/>
</dbReference>
<reference evidence="7 8" key="1">
    <citation type="submission" date="2014-09" db="EMBL/GenBank/DDBJ databases">
        <authorList>
            <person name="Regsiter A."/>
        </authorList>
    </citation>
    <scope>NUCLEOTIDE SEQUENCE [LARGE SCALE GENOMIC DNA]</scope>
</reference>
<name>A0A0U5FKU6_XANCI</name>
<evidence type="ECO:0000259" key="5">
    <source>
        <dbReference type="Pfam" id="PF04542"/>
    </source>
</evidence>
<dbReference type="InterPro" id="IPR013325">
    <property type="entry name" value="RNA_pol_sigma_r2"/>
</dbReference>
<feature type="domain" description="RNA polymerase sigma factor 70 region 4 type 2" evidence="6">
    <location>
        <begin position="136"/>
        <end position="188"/>
    </location>
</feature>
<keyword evidence="8" id="KW-1185">Reference proteome</keyword>
<dbReference type="EMBL" id="CCXZ01000189">
    <property type="protein sequence ID" value="CEG19098.1"/>
    <property type="molecule type" value="Genomic_DNA"/>
</dbReference>
<dbReference type="Gene3D" id="1.10.10.10">
    <property type="entry name" value="Winged helix-like DNA-binding domain superfamily/Winged helix DNA-binding domain"/>
    <property type="match status" value="1"/>
</dbReference>
<dbReference type="AlphaFoldDB" id="A0A0U5FKU6"/>
<dbReference type="CDD" id="cd06171">
    <property type="entry name" value="Sigma70_r4"/>
    <property type="match status" value="1"/>
</dbReference>
<dbReference type="SUPFAM" id="SSF88659">
    <property type="entry name" value="Sigma3 and sigma4 domains of RNA polymerase sigma factors"/>
    <property type="match status" value="1"/>
</dbReference>
<comment type="caution">
    <text evidence="7">The sequence shown here is derived from an EMBL/GenBank/DDBJ whole genome shotgun (WGS) entry which is preliminary data.</text>
</comment>
<evidence type="ECO:0000313" key="8">
    <source>
        <dbReference type="Proteomes" id="UP000052230"/>
    </source>
</evidence>
<keyword evidence="4" id="KW-0804">Transcription</keyword>
<comment type="similarity">
    <text evidence="1">Belongs to the sigma-70 factor family. ECF subfamily.</text>
</comment>
<dbReference type="Pfam" id="PF08281">
    <property type="entry name" value="Sigma70_r4_2"/>
    <property type="match status" value="1"/>
</dbReference>
<evidence type="ECO:0000256" key="2">
    <source>
        <dbReference type="ARBA" id="ARBA00023015"/>
    </source>
</evidence>
<dbReference type="KEGG" id="xcw:J162_04263"/>
<organism evidence="7 8">
    <name type="scientific">Xanthomonas citri pv. citri</name>
    <dbReference type="NCBI Taxonomy" id="611301"/>
    <lineage>
        <taxon>Bacteria</taxon>
        <taxon>Pseudomonadati</taxon>
        <taxon>Pseudomonadota</taxon>
        <taxon>Gammaproteobacteria</taxon>
        <taxon>Lysobacterales</taxon>
        <taxon>Lysobacteraceae</taxon>
        <taxon>Xanthomonas</taxon>
    </lineage>
</organism>
<dbReference type="GO" id="GO:0006352">
    <property type="term" value="P:DNA-templated transcription initiation"/>
    <property type="evidence" value="ECO:0007669"/>
    <property type="project" value="InterPro"/>
</dbReference>
<evidence type="ECO:0000313" key="7">
    <source>
        <dbReference type="EMBL" id="CEG19098.1"/>
    </source>
</evidence>
<dbReference type="NCBIfam" id="TIGR02937">
    <property type="entry name" value="sigma70-ECF"/>
    <property type="match status" value="1"/>
</dbReference>
<dbReference type="GO" id="GO:0003677">
    <property type="term" value="F:DNA binding"/>
    <property type="evidence" value="ECO:0007669"/>
    <property type="project" value="InterPro"/>
</dbReference>
<dbReference type="InterPro" id="IPR013324">
    <property type="entry name" value="RNA_pol_sigma_r3/r4-like"/>
</dbReference>
<dbReference type="PANTHER" id="PTHR43133">
    <property type="entry name" value="RNA POLYMERASE ECF-TYPE SIGMA FACTO"/>
    <property type="match status" value="1"/>
</dbReference>
<dbReference type="SUPFAM" id="SSF88946">
    <property type="entry name" value="Sigma2 domain of RNA polymerase sigma factors"/>
    <property type="match status" value="1"/>
</dbReference>
<dbReference type="KEGG" id="xcr:J163_04257"/>
<dbReference type="Proteomes" id="UP000052230">
    <property type="component" value="Unassembled WGS sequence"/>
</dbReference>
<dbReference type="InterPro" id="IPR007627">
    <property type="entry name" value="RNA_pol_sigma70_r2"/>
</dbReference>
<evidence type="ECO:0000256" key="4">
    <source>
        <dbReference type="ARBA" id="ARBA00023163"/>
    </source>
</evidence>
<accession>A0A0U5FKU6</accession>
<keyword evidence="3" id="KW-0731">Sigma factor</keyword>
<dbReference type="PANTHER" id="PTHR43133:SF63">
    <property type="entry name" value="RNA POLYMERASE SIGMA FACTOR FECI-RELATED"/>
    <property type="match status" value="1"/>
</dbReference>
<dbReference type="Pfam" id="PF04542">
    <property type="entry name" value="Sigma70_r2"/>
    <property type="match status" value="1"/>
</dbReference>